<evidence type="ECO:0000313" key="2">
    <source>
        <dbReference type="EMBL" id="CAA6814688.1"/>
    </source>
</evidence>
<sequence>MSYLPFKHYTKNKHGRDFVVGDIHGMFSALETLLQDISFNPSCDRVFSVGDLIDRGAESNRVMEFLEEPWFFSIMGNHERMLIEAEYDKSMYKSWTQNNGGDWWLDIDSKEQTRIRERIRQLPIACEILTQSGKIGLVHADIPSGITWENFVKSINADEDMCNYVLWSRNRYRHYKITNSTERVEGVDLVVLGHTPVEQPIHISNICYLDTGATYKTRKGLGKLSVLEIQPNLKLYQINTRKKGWFK</sequence>
<dbReference type="GO" id="GO:0016791">
    <property type="term" value="F:phosphatase activity"/>
    <property type="evidence" value="ECO:0007669"/>
    <property type="project" value="TreeGrafter"/>
</dbReference>
<feature type="domain" description="Calcineurin-like phosphoesterase" evidence="1">
    <location>
        <begin position="19"/>
        <end position="197"/>
    </location>
</feature>
<dbReference type="Gene3D" id="3.60.21.10">
    <property type="match status" value="1"/>
</dbReference>
<dbReference type="PANTHER" id="PTHR42850:SF4">
    <property type="entry name" value="ZINC-DEPENDENT ENDOPOLYPHOSPHATASE"/>
    <property type="match status" value="1"/>
</dbReference>
<dbReference type="InterPro" id="IPR004843">
    <property type="entry name" value="Calcineurin-like_PHP"/>
</dbReference>
<dbReference type="InterPro" id="IPR029052">
    <property type="entry name" value="Metallo-depent_PP-like"/>
</dbReference>
<dbReference type="EMBL" id="CACVAY010000071">
    <property type="protein sequence ID" value="CAA6814688.1"/>
    <property type="molecule type" value="Genomic_DNA"/>
</dbReference>
<dbReference type="AlphaFoldDB" id="A0A6S6TII5"/>
<organism evidence="2">
    <name type="scientific">uncultured Thiotrichaceae bacterium</name>
    <dbReference type="NCBI Taxonomy" id="298394"/>
    <lineage>
        <taxon>Bacteria</taxon>
        <taxon>Pseudomonadati</taxon>
        <taxon>Pseudomonadota</taxon>
        <taxon>Gammaproteobacteria</taxon>
        <taxon>Thiotrichales</taxon>
        <taxon>Thiotrichaceae</taxon>
        <taxon>environmental samples</taxon>
    </lineage>
</organism>
<accession>A0A6S6TII5</accession>
<reference evidence="2" key="1">
    <citation type="submission" date="2020-01" db="EMBL/GenBank/DDBJ databases">
        <authorList>
            <person name="Meier V. D."/>
            <person name="Meier V D."/>
        </authorList>
    </citation>
    <scope>NUCLEOTIDE SEQUENCE</scope>
    <source>
        <strain evidence="2">HLG_WM_MAG_07</strain>
    </source>
</reference>
<dbReference type="PANTHER" id="PTHR42850">
    <property type="entry name" value="METALLOPHOSPHOESTERASE"/>
    <property type="match status" value="1"/>
</dbReference>
<dbReference type="GO" id="GO:0110154">
    <property type="term" value="P:RNA decapping"/>
    <property type="evidence" value="ECO:0007669"/>
    <property type="project" value="TreeGrafter"/>
</dbReference>
<dbReference type="GO" id="GO:0008803">
    <property type="term" value="F:bis(5'-nucleosyl)-tetraphosphatase (symmetrical) activity"/>
    <property type="evidence" value="ECO:0007669"/>
    <property type="project" value="TreeGrafter"/>
</dbReference>
<protein>
    <submittedName>
        <fullName evidence="2">Serine/threonine protein phosphatase 1</fullName>
    </submittedName>
</protein>
<dbReference type="SUPFAM" id="SSF56300">
    <property type="entry name" value="Metallo-dependent phosphatases"/>
    <property type="match status" value="1"/>
</dbReference>
<dbReference type="InterPro" id="IPR050126">
    <property type="entry name" value="Ap4A_hydrolase"/>
</dbReference>
<proteinExistence type="predicted"/>
<dbReference type="GO" id="GO:0005737">
    <property type="term" value="C:cytoplasm"/>
    <property type="evidence" value="ECO:0007669"/>
    <property type="project" value="TreeGrafter"/>
</dbReference>
<name>A0A6S6TII5_9GAMM</name>
<dbReference type="Pfam" id="PF00149">
    <property type="entry name" value="Metallophos"/>
    <property type="match status" value="1"/>
</dbReference>
<evidence type="ECO:0000259" key="1">
    <source>
        <dbReference type="Pfam" id="PF00149"/>
    </source>
</evidence>
<gene>
    <name evidence="2" type="ORF">HELGO_WM4356</name>
</gene>